<dbReference type="InterPro" id="IPR028082">
    <property type="entry name" value="Peripla_BP_I"/>
</dbReference>
<dbReference type="EMBL" id="BOOJ01000089">
    <property type="protein sequence ID" value="GIH97604.1"/>
    <property type="molecule type" value="Genomic_DNA"/>
</dbReference>
<gene>
    <name evidence="6" type="ORF">Psi01_82340</name>
</gene>
<proteinExistence type="predicted"/>
<keyword evidence="3" id="KW-0175">Coiled coil</keyword>
<dbReference type="Proteomes" id="UP000619788">
    <property type="component" value="Unassembled WGS sequence"/>
</dbReference>
<feature type="coiled-coil region" evidence="3">
    <location>
        <begin position="78"/>
        <end position="105"/>
    </location>
</feature>
<comment type="caution">
    <text evidence="6">The sequence shown here is derived from an EMBL/GenBank/DDBJ whole genome shotgun (WGS) entry which is preliminary data.</text>
</comment>
<dbReference type="PANTHER" id="PTHR30036:SF1">
    <property type="entry name" value="D-XYLOSE-BINDING PERIPLASMIC PROTEIN"/>
    <property type="match status" value="1"/>
</dbReference>
<dbReference type="PROSITE" id="PS51257">
    <property type="entry name" value="PROKAR_LIPOPROTEIN"/>
    <property type="match status" value="1"/>
</dbReference>
<dbReference type="Pfam" id="PF13407">
    <property type="entry name" value="Peripla_BP_4"/>
    <property type="match status" value="1"/>
</dbReference>
<evidence type="ECO:0000259" key="5">
    <source>
        <dbReference type="Pfam" id="PF13407"/>
    </source>
</evidence>
<accession>A0A8J3SQQ4</accession>
<dbReference type="AlphaFoldDB" id="A0A8J3SQQ4"/>
<reference evidence="6 7" key="1">
    <citation type="submission" date="2021-01" db="EMBL/GenBank/DDBJ databases">
        <title>Whole genome shotgun sequence of Planobispora siamensis NBRC 107568.</title>
        <authorList>
            <person name="Komaki H."/>
            <person name="Tamura T."/>
        </authorList>
    </citation>
    <scope>NUCLEOTIDE SEQUENCE [LARGE SCALE GENOMIC DNA]</scope>
    <source>
        <strain evidence="6 7">NBRC 107568</strain>
    </source>
</reference>
<keyword evidence="2 4" id="KW-0732">Signal</keyword>
<dbReference type="PANTHER" id="PTHR30036">
    <property type="entry name" value="D-XYLOSE-BINDING PERIPLASMIC PROTEIN"/>
    <property type="match status" value="1"/>
</dbReference>
<evidence type="ECO:0000313" key="6">
    <source>
        <dbReference type="EMBL" id="GIH97604.1"/>
    </source>
</evidence>
<evidence type="ECO:0000256" key="4">
    <source>
        <dbReference type="SAM" id="SignalP"/>
    </source>
</evidence>
<feature type="chain" id="PRO_5035245025" evidence="4">
    <location>
        <begin position="22"/>
        <end position="365"/>
    </location>
</feature>
<dbReference type="SUPFAM" id="SSF53822">
    <property type="entry name" value="Periplasmic binding protein-like I"/>
    <property type="match status" value="1"/>
</dbReference>
<evidence type="ECO:0000313" key="7">
    <source>
        <dbReference type="Proteomes" id="UP000619788"/>
    </source>
</evidence>
<dbReference type="InterPro" id="IPR050555">
    <property type="entry name" value="Bact_Solute-Bind_Prot2"/>
</dbReference>
<feature type="domain" description="Periplasmic binding protein" evidence="5">
    <location>
        <begin position="58"/>
        <end position="306"/>
    </location>
</feature>
<dbReference type="Gene3D" id="3.40.50.2300">
    <property type="match status" value="2"/>
</dbReference>
<dbReference type="InterPro" id="IPR025997">
    <property type="entry name" value="SBP_2_dom"/>
</dbReference>
<protein>
    <submittedName>
        <fullName evidence="6">Solute-binding protein</fullName>
    </submittedName>
</protein>
<name>A0A8J3SQQ4_9ACTN</name>
<organism evidence="6 7">
    <name type="scientific">Planobispora siamensis</name>
    <dbReference type="NCBI Taxonomy" id="936338"/>
    <lineage>
        <taxon>Bacteria</taxon>
        <taxon>Bacillati</taxon>
        <taxon>Actinomycetota</taxon>
        <taxon>Actinomycetes</taxon>
        <taxon>Streptosporangiales</taxon>
        <taxon>Streptosporangiaceae</taxon>
        <taxon>Planobispora</taxon>
    </lineage>
</organism>
<dbReference type="GO" id="GO:0030246">
    <property type="term" value="F:carbohydrate binding"/>
    <property type="evidence" value="ECO:0007669"/>
    <property type="project" value="TreeGrafter"/>
</dbReference>
<feature type="signal peptide" evidence="4">
    <location>
        <begin position="1"/>
        <end position="21"/>
    </location>
</feature>
<dbReference type="GO" id="GO:0030288">
    <property type="term" value="C:outer membrane-bounded periplasmic space"/>
    <property type="evidence" value="ECO:0007669"/>
    <property type="project" value="TreeGrafter"/>
</dbReference>
<evidence type="ECO:0000256" key="2">
    <source>
        <dbReference type="ARBA" id="ARBA00022729"/>
    </source>
</evidence>
<keyword evidence="7" id="KW-1185">Reference proteome</keyword>
<sequence>MRKYRRAAAAMAVAIAGTVLAGCGILPGSDESDGADKAAGATGQRVALLLPERNASRYDAADAPYFSQRLKKLCPTCVIDYRNAAQDADEQLSQAEEALEEGAKVLVLTPVDSAAAAAIVERARSKDVPVISYDRLVLGTPVDYYVSFDNAKVGRLQAEALLSALGDKAGSGEILWINGSPTDNNATLFKKGAHETLDGKVSIAAEFDTPEWNPENAKAWTARTLKSLNGRDLVGVYAANDGTAGGAIAAMRAAGLPAVPVTGQDAEIAALQRILVGRQHMTVYKAVRLEAEKTAELAFDLLSGKKPEMDDTVDNGAGAVPSLLLDPVTVTKDTIKETVVKDGYVTPGALCAGAYAEACSAAGIA</sequence>
<evidence type="ECO:0000256" key="1">
    <source>
        <dbReference type="ARBA" id="ARBA00004196"/>
    </source>
</evidence>
<dbReference type="RefSeq" id="WP_204069591.1">
    <property type="nucleotide sequence ID" value="NZ_BOOJ01000089.1"/>
</dbReference>
<comment type="subcellular location">
    <subcellularLocation>
        <location evidence="1">Cell envelope</location>
    </subcellularLocation>
</comment>
<evidence type="ECO:0000256" key="3">
    <source>
        <dbReference type="SAM" id="Coils"/>
    </source>
</evidence>